<dbReference type="EMBL" id="NIBU01000073">
    <property type="protein sequence ID" value="PHM30061.1"/>
    <property type="molecule type" value="Genomic_DNA"/>
</dbReference>
<evidence type="ECO:0000313" key="5">
    <source>
        <dbReference type="Proteomes" id="UP000224871"/>
    </source>
</evidence>
<reference evidence="3" key="1">
    <citation type="submission" date="2016-12" db="EMBL/GenBank/DDBJ databases">
        <authorList>
            <person name="Song W.-J."/>
            <person name="Kurnit D.M."/>
        </authorList>
    </citation>
    <scope>NUCLEOTIDE SEQUENCE [LARGE SCALE GENOMIC DNA]</scope>
    <source>
        <strain evidence="3">HGB1681</strain>
    </source>
</reference>
<proteinExistence type="predicted"/>
<dbReference type="InterPro" id="IPR037883">
    <property type="entry name" value="Knr4/Smi1-like_sf"/>
</dbReference>
<dbReference type="Proteomes" id="UP000224871">
    <property type="component" value="Unassembled WGS sequence"/>
</dbReference>
<protein>
    <recommendedName>
        <fullName evidence="1">Knr4/Smi1-like domain-containing protein</fullName>
    </recommendedName>
</protein>
<feature type="domain" description="Knr4/Smi1-like" evidence="1">
    <location>
        <begin position="24"/>
        <end position="147"/>
    </location>
</feature>
<accession>A0A1N6MQU2</accession>
<sequence>MKNSISDLINKNILDGSEVVISGEVNKEFVKKAESMLGVSFPPSYSSFIEKFGSIEIDNRSFAGLFENEVGQDGDVVSFTLFQREDVGLPNKYIALDFQDGDYLLCIDTSIVNNENEYPVVLVNPDSLESHKVNDSFYDYITEYLDA</sequence>
<dbReference type="SMART" id="SM00860">
    <property type="entry name" value="SMI1_KNR4"/>
    <property type="match status" value="1"/>
</dbReference>
<keyword evidence="5" id="KW-1185">Reference proteome</keyword>
<gene>
    <name evidence="2" type="ORF">Xinn_03579</name>
    <name evidence="3" type="ORF">XIS1_1100017</name>
</gene>
<evidence type="ECO:0000313" key="2">
    <source>
        <dbReference type="EMBL" id="PHM30061.1"/>
    </source>
</evidence>
<dbReference type="AlphaFoldDB" id="A0A1N6MQU2"/>
<evidence type="ECO:0000313" key="4">
    <source>
        <dbReference type="Proteomes" id="UP000196435"/>
    </source>
</evidence>
<dbReference type="Pfam" id="PF14567">
    <property type="entry name" value="SUKH_5"/>
    <property type="match status" value="1"/>
</dbReference>
<dbReference type="Gene3D" id="3.40.1580.10">
    <property type="entry name" value="SMI1/KNR4-like"/>
    <property type="match status" value="1"/>
</dbReference>
<evidence type="ECO:0000313" key="3">
    <source>
        <dbReference type="EMBL" id="SIP71221.1"/>
    </source>
</evidence>
<organism evidence="3 4">
    <name type="scientific">Xenorhabdus innexi</name>
    <dbReference type="NCBI Taxonomy" id="290109"/>
    <lineage>
        <taxon>Bacteria</taxon>
        <taxon>Pseudomonadati</taxon>
        <taxon>Pseudomonadota</taxon>
        <taxon>Gammaproteobacteria</taxon>
        <taxon>Enterobacterales</taxon>
        <taxon>Morganellaceae</taxon>
        <taxon>Xenorhabdus</taxon>
    </lineage>
</organism>
<dbReference type="SUPFAM" id="SSF160631">
    <property type="entry name" value="SMI1/KNR4-like"/>
    <property type="match status" value="1"/>
</dbReference>
<dbReference type="InterPro" id="IPR018958">
    <property type="entry name" value="Knr4/Smi1-like_dom"/>
</dbReference>
<reference evidence="4" key="2">
    <citation type="submission" date="2016-12" db="EMBL/GenBank/DDBJ databases">
        <authorList>
            <person name="Gaudriault S."/>
        </authorList>
    </citation>
    <scope>NUCLEOTIDE SEQUENCE [LARGE SCALE GENOMIC DNA]</scope>
    <source>
        <strain evidence="4">HGB1681 (deposited as PTA-6826 in the American Type Culture Collection)</strain>
    </source>
</reference>
<name>A0A1N6MQU2_9GAMM</name>
<dbReference type="EMBL" id="FTLG01000014">
    <property type="protein sequence ID" value="SIP71221.1"/>
    <property type="molecule type" value="Genomic_DNA"/>
</dbReference>
<evidence type="ECO:0000259" key="1">
    <source>
        <dbReference type="SMART" id="SM00860"/>
    </source>
</evidence>
<dbReference type="OrthoDB" id="6464815at2"/>
<dbReference type="Proteomes" id="UP000196435">
    <property type="component" value="Unassembled WGS sequence"/>
</dbReference>
<dbReference type="RefSeq" id="WP_086954648.1">
    <property type="nucleotide sequence ID" value="NZ_CAWNQC010000274.1"/>
</dbReference>
<reference evidence="2 5" key="3">
    <citation type="journal article" date="2017" name="Nat. Microbiol.">
        <title>Natural product diversity associated with the nematode symbionts Photorhabdus and Xenorhabdus.</title>
        <authorList>
            <person name="Tobias N.J."/>
            <person name="Wolff H."/>
            <person name="Djahanschiri B."/>
            <person name="Grundmann F."/>
            <person name="Kronenwerth M."/>
            <person name="Shi Y.M."/>
            <person name="Simonyi S."/>
            <person name="Grun P."/>
            <person name="Shapiro-Ilan D."/>
            <person name="Pidot S.J."/>
            <person name="Stinear T.P."/>
            <person name="Ebersberger I."/>
            <person name="Bode H.B."/>
        </authorList>
    </citation>
    <scope>NUCLEOTIDE SEQUENCE [LARGE SCALE GENOMIC DNA]</scope>
    <source>
        <strain evidence="2 5">DSM 16336</strain>
    </source>
</reference>